<accession>A0A523ULY2</accession>
<dbReference type="AlphaFoldDB" id="A0A523ULY2"/>
<reference evidence="10 11" key="1">
    <citation type="submission" date="2019-03" db="EMBL/GenBank/DDBJ databases">
        <title>Metabolic potential of uncultured bacteria and archaea associated with petroleum seepage in deep-sea sediments.</title>
        <authorList>
            <person name="Dong X."/>
            <person name="Hubert C."/>
        </authorList>
    </citation>
    <scope>NUCLEOTIDE SEQUENCE [LARGE SCALE GENOMIC DNA]</scope>
    <source>
        <strain evidence="10">E29_bin78</strain>
    </source>
</reference>
<evidence type="ECO:0000256" key="7">
    <source>
        <dbReference type="ARBA" id="ARBA00023136"/>
    </source>
</evidence>
<protein>
    <submittedName>
        <fullName evidence="10">Branched-chain amino acid ABC transporter permease</fullName>
    </submittedName>
</protein>
<evidence type="ECO:0000256" key="9">
    <source>
        <dbReference type="SAM" id="Phobius"/>
    </source>
</evidence>
<keyword evidence="5" id="KW-0029">Amino-acid transport</keyword>
<gene>
    <name evidence="10" type="ORF">E3J59_06615</name>
</gene>
<dbReference type="InterPro" id="IPR001851">
    <property type="entry name" value="ABC_transp_permease"/>
</dbReference>
<evidence type="ECO:0000313" key="10">
    <source>
        <dbReference type="EMBL" id="TET43331.1"/>
    </source>
</evidence>
<dbReference type="PANTHER" id="PTHR11795">
    <property type="entry name" value="BRANCHED-CHAIN AMINO ACID TRANSPORT SYSTEM PERMEASE PROTEIN LIVH"/>
    <property type="match status" value="1"/>
</dbReference>
<keyword evidence="4 9" id="KW-0812">Transmembrane</keyword>
<proteinExistence type="inferred from homology"/>
<evidence type="ECO:0000256" key="8">
    <source>
        <dbReference type="ARBA" id="ARBA00037998"/>
    </source>
</evidence>
<dbReference type="Proteomes" id="UP000320679">
    <property type="component" value="Unassembled WGS sequence"/>
</dbReference>
<comment type="caution">
    <text evidence="10">The sequence shown here is derived from an EMBL/GenBank/DDBJ whole genome shotgun (WGS) entry which is preliminary data.</text>
</comment>
<feature type="transmembrane region" description="Helical" evidence="9">
    <location>
        <begin position="192"/>
        <end position="215"/>
    </location>
</feature>
<feature type="transmembrane region" description="Helical" evidence="9">
    <location>
        <begin position="135"/>
        <end position="162"/>
    </location>
</feature>
<dbReference type="CDD" id="cd06582">
    <property type="entry name" value="TM_PBP1_LivH_like"/>
    <property type="match status" value="1"/>
</dbReference>
<keyword evidence="7 9" id="KW-0472">Membrane</keyword>
<evidence type="ECO:0000256" key="1">
    <source>
        <dbReference type="ARBA" id="ARBA00004651"/>
    </source>
</evidence>
<sequence length="297" mass="31129">MTLGDQLLQYLFTGITIGAIYGMVALGFNIIYSSTGIINLAQGEFVMLGGMTMIYLTTIIKLPMVVGFFLSILIVTLIGAAFERGAIHPLKSPSVITLIIITVAASILFKGGAMFTWGKHTYSLPPFSGEEPLRILGATILPQTLWILGTMAATVVFLILFFGFTLTGKAMRACAANRTAASLVGINVKTMVLLSFALSAGIGAAAGIIITPITLMDYNRGAMLAVKGFSVAVLGGLGSNVGAVLAGFIIGIMESLGAGFISSGYKDAIALVVLLLVLFLKPSGLLGSRERGEFKKF</sequence>
<keyword evidence="2" id="KW-0813">Transport</keyword>
<organism evidence="10 11">
    <name type="scientific">Aerophobetes bacterium</name>
    <dbReference type="NCBI Taxonomy" id="2030807"/>
    <lineage>
        <taxon>Bacteria</taxon>
        <taxon>Candidatus Aerophobota</taxon>
    </lineage>
</organism>
<evidence type="ECO:0000313" key="11">
    <source>
        <dbReference type="Proteomes" id="UP000320679"/>
    </source>
</evidence>
<keyword evidence="6 9" id="KW-1133">Transmembrane helix</keyword>
<feature type="transmembrane region" description="Helical" evidence="9">
    <location>
        <begin position="7"/>
        <end position="32"/>
    </location>
</feature>
<comment type="subcellular location">
    <subcellularLocation>
        <location evidence="1">Cell membrane</location>
        <topology evidence="1">Multi-pass membrane protein</topology>
    </subcellularLocation>
</comment>
<dbReference type="GO" id="GO:0006865">
    <property type="term" value="P:amino acid transport"/>
    <property type="evidence" value="ECO:0007669"/>
    <property type="project" value="UniProtKB-KW"/>
</dbReference>
<feature type="transmembrane region" description="Helical" evidence="9">
    <location>
        <begin position="52"/>
        <end position="82"/>
    </location>
</feature>
<evidence type="ECO:0000256" key="3">
    <source>
        <dbReference type="ARBA" id="ARBA00022475"/>
    </source>
</evidence>
<evidence type="ECO:0000256" key="2">
    <source>
        <dbReference type="ARBA" id="ARBA00022448"/>
    </source>
</evidence>
<feature type="transmembrane region" description="Helical" evidence="9">
    <location>
        <begin position="94"/>
        <end position="115"/>
    </location>
</feature>
<dbReference type="InterPro" id="IPR052157">
    <property type="entry name" value="BCAA_transport_permease"/>
</dbReference>
<evidence type="ECO:0000256" key="6">
    <source>
        <dbReference type="ARBA" id="ARBA00022989"/>
    </source>
</evidence>
<dbReference type="PANTHER" id="PTHR11795:SF450">
    <property type="entry name" value="ABC TRANSPORTER PERMEASE PROTEIN"/>
    <property type="match status" value="1"/>
</dbReference>
<name>A0A523ULY2_UNCAE</name>
<dbReference type="GO" id="GO:0005886">
    <property type="term" value="C:plasma membrane"/>
    <property type="evidence" value="ECO:0007669"/>
    <property type="project" value="UniProtKB-SubCell"/>
</dbReference>
<comment type="similarity">
    <text evidence="8">Belongs to the binding-protein-dependent transport system permease family. LivHM subfamily.</text>
</comment>
<dbReference type="Pfam" id="PF02653">
    <property type="entry name" value="BPD_transp_2"/>
    <property type="match status" value="1"/>
</dbReference>
<evidence type="ECO:0000256" key="5">
    <source>
        <dbReference type="ARBA" id="ARBA00022970"/>
    </source>
</evidence>
<dbReference type="EMBL" id="SOJK01000276">
    <property type="protein sequence ID" value="TET43331.1"/>
    <property type="molecule type" value="Genomic_DNA"/>
</dbReference>
<feature type="transmembrane region" description="Helical" evidence="9">
    <location>
        <begin position="268"/>
        <end position="287"/>
    </location>
</feature>
<keyword evidence="3" id="KW-1003">Cell membrane</keyword>
<dbReference type="GO" id="GO:0022857">
    <property type="term" value="F:transmembrane transporter activity"/>
    <property type="evidence" value="ECO:0007669"/>
    <property type="project" value="InterPro"/>
</dbReference>
<evidence type="ECO:0000256" key="4">
    <source>
        <dbReference type="ARBA" id="ARBA00022692"/>
    </source>
</evidence>